<evidence type="ECO:0000256" key="4">
    <source>
        <dbReference type="SAM" id="MobiDB-lite"/>
    </source>
</evidence>
<keyword evidence="2" id="KW-0408">Iron</keyword>
<evidence type="ECO:0000256" key="1">
    <source>
        <dbReference type="ARBA" id="ARBA00022723"/>
    </source>
</evidence>
<keyword evidence="1" id="KW-0479">Metal-binding</keyword>
<evidence type="ECO:0000256" key="2">
    <source>
        <dbReference type="ARBA" id="ARBA00023004"/>
    </source>
</evidence>
<dbReference type="SUPFAM" id="SSF52833">
    <property type="entry name" value="Thioredoxin-like"/>
    <property type="match status" value="1"/>
</dbReference>
<keyword evidence="6" id="KW-1185">Reference proteome</keyword>
<proteinExistence type="predicted"/>
<dbReference type="PANTHER" id="PTHR43342">
    <property type="entry name" value="NADH-QUINONE OXIDOREDUCTASE, E SUBUNIT"/>
    <property type="match status" value="1"/>
</dbReference>
<sequence length="262" mass="28499">MTAPHALSANLSAAAETAEDSLWPLLHAAQQSPGCVSPTTQQQIAAKLKRPVAEVRGVVEFYHLLSSTPQGEYCLRLSDNITDRFDGNMAILERLQQRLGIDLGHCRADGRVSLHLTSCIGLADQGPAALINGLPLTRLTPGRAGRMAQLIEQRVPVANWPRRWFHINNTVHRAPRSAAVSNRAVYCAERGNWVPTRFCSTSRQPDCAAAAAPGLPAHKSGNTPETPRPTSVSSLPMPMKANRAPSRIGHYSPCRPMHYLKV</sequence>
<accession>A0A844GI31</accession>
<dbReference type="PANTHER" id="PTHR43342:SF2">
    <property type="entry name" value="POTENTIAL NAD-REDUCING HYDROGENASE SUBUNIT"/>
    <property type="match status" value="1"/>
</dbReference>
<dbReference type="GO" id="GO:0046872">
    <property type="term" value="F:metal ion binding"/>
    <property type="evidence" value="ECO:0007669"/>
    <property type="project" value="UniProtKB-KW"/>
</dbReference>
<dbReference type="InterPro" id="IPR036249">
    <property type="entry name" value="Thioredoxin-like_sf"/>
</dbReference>
<keyword evidence="3" id="KW-0411">Iron-sulfur</keyword>
<dbReference type="Proteomes" id="UP000446658">
    <property type="component" value="Unassembled WGS sequence"/>
</dbReference>
<evidence type="ECO:0000313" key="5">
    <source>
        <dbReference type="EMBL" id="MTD34145.1"/>
    </source>
</evidence>
<gene>
    <name evidence="5" type="ORF">GKE73_17210</name>
</gene>
<dbReference type="Pfam" id="PF01257">
    <property type="entry name" value="2Fe-2S_thioredx"/>
    <property type="match status" value="1"/>
</dbReference>
<dbReference type="InterPro" id="IPR041921">
    <property type="entry name" value="NuoE_N"/>
</dbReference>
<reference evidence="5 6" key="1">
    <citation type="submission" date="2019-11" db="EMBL/GenBank/DDBJ databases">
        <title>Draft genome sequence of Paludibacterium sp. dN18-1.</title>
        <authorList>
            <person name="Im W.-T."/>
        </authorList>
    </citation>
    <scope>NUCLEOTIDE SEQUENCE [LARGE SCALE GENOMIC DNA]</scope>
    <source>
        <strain evidence="6">dN 18-1</strain>
    </source>
</reference>
<protein>
    <submittedName>
        <fullName evidence="5">Uncharacterized protein</fullName>
    </submittedName>
</protein>
<dbReference type="InterPro" id="IPR028431">
    <property type="entry name" value="NADP_DH_HndA-like"/>
</dbReference>
<evidence type="ECO:0000313" key="6">
    <source>
        <dbReference type="Proteomes" id="UP000446658"/>
    </source>
</evidence>
<dbReference type="AlphaFoldDB" id="A0A844GI31"/>
<dbReference type="Gene3D" id="3.40.30.10">
    <property type="entry name" value="Glutaredoxin"/>
    <property type="match status" value="1"/>
</dbReference>
<dbReference type="Gene3D" id="1.10.10.1590">
    <property type="entry name" value="NADH-quinone oxidoreductase subunit E"/>
    <property type="match status" value="1"/>
</dbReference>
<name>A0A844GI31_9NEIS</name>
<dbReference type="GO" id="GO:0051536">
    <property type="term" value="F:iron-sulfur cluster binding"/>
    <property type="evidence" value="ECO:0007669"/>
    <property type="project" value="UniProtKB-KW"/>
</dbReference>
<organism evidence="5 6">
    <name type="scientific">Paludibacterium denitrificans</name>
    <dbReference type="NCBI Taxonomy" id="2675226"/>
    <lineage>
        <taxon>Bacteria</taxon>
        <taxon>Pseudomonadati</taxon>
        <taxon>Pseudomonadota</taxon>
        <taxon>Betaproteobacteria</taxon>
        <taxon>Neisseriales</taxon>
        <taxon>Chromobacteriaceae</taxon>
        <taxon>Paludibacterium</taxon>
    </lineage>
</organism>
<evidence type="ECO:0000256" key="3">
    <source>
        <dbReference type="ARBA" id="ARBA00023014"/>
    </source>
</evidence>
<feature type="region of interest" description="Disordered" evidence="4">
    <location>
        <begin position="209"/>
        <end position="249"/>
    </location>
</feature>
<feature type="compositionally biased region" description="Polar residues" evidence="4">
    <location>
        <begin position="220"/>
        <end position="234"/>
    </location>
</feature>
<comment type="caution">
    <text evidence="5">The sequence shown here is derived from an EMBL/GenBank/DDBJ whole genome shotgun (WGS) entry which is preliminary data.</text>
</comment>
<dbReference type="EMBL" id="WLYX01000001">
    <property type="protein sequence ID" value="MTD34145.1"/>
    <property type="molecule type" value="Genomic_DNA"/>
</dbReference>